<proteinExistence type="predicted"/>
<accession>A0A6A4HJJ8</accession>
<sequence length="51" mass="5355">LEVQNQKDSLIGLVSPTRPATTGSFMRAICSPDMASIPSGLVLIAPDDARN</sequence>
<keyword evidence="2" id="KW-1185">Reference proteome</keyword>
<reference evidence="1" key="1">
    <citation type="journal article" date="2019" name="Environ. Microbiol.">
        <title>Fungal ecological strategies reflected in gene transcription - a case study of two litter decomposers.</title>
        <authorList>
            <person name="Barbi F."/>
            <person name="Kohler A."/>
            <person name="Barry K."/>
            <person name="Baskaran P."/>
            <person name="Daum C."/>
            <person name="Fauchery L."/>
            <person name="Ihrmark K."/>
            <person name="Kuo A."/>
            <person name="LaButti K."/>
            <person name="Lipzen A."/>
            <person name="Morin E."/>
            <person name="Grigoriev I.V."/>
            <person name="Henrissat B."/>
            <person name="Lindahl B."/>
            <person name="Martin F."/>
        </authorList>
    </citation>
    <scope>NUCLEOTIDE SEQUENCE</scope>
    <source>
        <strain evidence="1">JB14</strain>
    </source>
</reference>
<name>A0A6A4HJJ8_9AGAR</name>
<evidence type="ECO:0000313" key="1">
    <source>
        <dbReference type="EMBL" id="KAE9398699.1"/>
    </source>
</evidence>
<dbReference type="Proteomes" id="UP000799118">
    <property type="component" value="Unassembled WGS sequence"/>
</dbReference>
<organism evidence="1 2">
    <name type="scientific">Gymnopus androsaceus JB14</name>
    <dbReference type="NCBI Taxonomy" id="1447944"/>
    <lineage>
        <taxon>Eukaryota</taxon>
        <taxon>Fungi</taxon>
        <taxon>Dikarya</taxon>
        <taxon>Basidiomycota</taxon>
        <taxon>Agaricomycotina</taxon>
        <taxon>Agaricomycetes</taxon>
        <taxon>Agaricomycetidae</taxon>
        <taxon>Agaricales</taxon>
        <taxon>Marasmiineae</taxon>
        <taxon>Omphalotaceae</taxon>
        <taxon>Gymnopus</taxon>
    </lineage>
</organism>
<dbReference type="AlphaFoldDB" id="A0A6A4HJJ8"/>
<dbReference type="EMBL" id="ML769479">
    <property type="protein sequence ID" value="KAE9398699.1"/>
    <property type="molecule type" value="Genomic_DNA"/>
</dbReference>
<feature type="non-terminal residue" evidence="1">
    <location>
        <position position="1"/>
    </location>
</feature>
<gene>
    <name evidence="1" type="ORF">BT96DRAFT_920678</name>
</gene>
<protein>
    <submittedName>
        <fullName evidence="1">Uncharacterized protein</fullName>
    </submittedName>
</protein>
<evidence type="ECO:0000313" key="2">
    <source>
        <dbReference type="Proteomes" id="UP000799118"/>
    </source>
</evidence>